<dbReference type="RefSeq" id="WP_386054533.1">
    <property type="nucleotide sequence ID" value="NZ_JBHTKH010000019.1"/>
</dbReference>
<evidence type="ECO:0000313" key="1">
    <source>
        <dbReference type="EMBL" id="MFD1056424.1"/>
    </source>
</evidence>
<reference evidence="2" key="1">
    <citation type="journal article" date="2019" name="Int. J. Syst. Evol. Microbiol.">
        <title>The Global Catalogue of Microorganisms (GCM) 10K type strain sequencing project: providing services to taxonomists for standard genome sequencing and annotation.</title>
        <authorList>
            <consortium name="The Broad Institute Genomics Platform"/>
            <consortium name="The Broad Institute Genome Sequencing Center for Infectious Disease"/>
            <person name="Wu L."/>
            <person name="Ma J."/>
        </authorList>
    </citation>
    <scope>NUCLEOTIDE SEQUENCE [LARGE SCALE GENOMIC DNA]</scope>
    <source>
        <strain evidence="2">CCUG 57508</strain>
    </source>
</reference>
<dbReference type="PROSITE" id="PS51257">
    <property type="entry name" value="PROKAR_LIPOPROTEIN"/>
    <property type="match status" value="1"/>
</dbReference>
<organism evidence="1 2">
    <name type="scientific">Terrabacter terrigena</name>
    <dbReference type="NCBI Taxonomy" id="574718"/>
    <lineage>
        <taxon>Bacteria</taxon>
        <taxon>Bacillati</taxon>
        <taxon>Actinomycetota</taxon>
        <taxon>Actinomycetes</taxon>
        <taxon>Micrococcales</taxon>
        <taxon>Intrasporangiaceae</taxon>
        <taxon>Terrabacter</taxon>
    </lineage>
</organism>
<sequence>MSRDRPVEAGSRLLEVRALVALVALGALGGCTSAGARPSVPTVAESGVVVTPEVSLTPIDPGPAPRLEVPAQGPGEVARVVVRRTGKGQSFRNVPGVPVAAGRTYIVEVACSARRPTDTSAGTSYAVYDAAPGTWGHGEPLYSRPFPCDGTVQRTADLGLPTGRVQIDVRGLPADAVAAYALIRPE</sequence>
<gene>
    <name evidence="1" type="ORF">ACFQ2V_19100</name>
</gene>
<keyword evidence="2" id="KW-1185">Reference proteome</keyword>
<evidence type="ECO:0000313" key="2">
    <source>
        <dbReference type="Proteomes" id="UP001597046"/>
    </source>
</evidence>
<accession>A0ABW3N3T0</accession>
<evidence type="ECO:0008006" key="3">
    <source>
        <dbReference type="Google" id="ProtNLM"/>
    </source>
</evidence>
<name>A0ABW3N3T0_9MICO</name>
<dbReference type="EMBL" id="JBHTKH010000019">
    <property type="protein sequence ID" value="MFD1056424.1"/>
    <property type="molecule type" value="Genomic_DNA"/>
</dbReference>
<dbReference type="Proteomes" id="UP001597046">
    <property type="component" value="Unassembled WGS sequence"/>
</dbReference>
<comment type="caution">
    <text evidence="1">The sequence shown here is derived from an EMBL/GenBank/DDBJ whole genome shotgun (WGS) entry which is preliminary data.</text>
</comment>
<proteinExistence type="predicted"/>
<protein>
    <recommendedName>
        <fullName evidence="3">Lipoprotein</fullName>
    </recommendedName>
</protein>